<keyword evidence="2" id="KW-0614">Plasmid</keyword>
<dbReference type="Proteomes" id="UP000009233">
    <property type="component" value="Plasmid pTHTHE1601"/>
</dbReference>
<dbReference type="KEGG" id="tts:Ththe16_2432"/>
<feature type="transmembrane region" description="Helical" evidence="1">
    <location>
        <begin position="186"/>
        <end position="205"/>
    </location>
</feature>
<evidence type="ECO:0000313" key="2">
    <source>
        <dbReference type="EMBL" id="AEG34780.1"/>
    </source>
</evidence>
<dbReference type="InterPro" id="IPR021484">
    <property type="entry name" value="DUF3137"/>
</dbReference>
<accession>F6DIW4</accession>
<dbReference type="RefSeq" id="WP_014511382.1">
    <property type="nucleotide sequence ID" value="NC_017273.1"/>
</dbReference>
<reference evidence="2" key="1">
    <citation type="submission" date="2011-05" db="EMBL/GenBank/DDBJ databases">
        <title>Complete sequence of plasmid of Thermus thermophilus SG0.5JP17-16.</title>
        <authorList>
            <consortium name="US DOE Joint Genome Institute"/>
            <person name="Lucas S."/>
            <person name="Han J."/>
            <person name="Lapidus A."/>
            <person name="Cheng J.-F."/>
            <person name="Goodwin L."/>
            <person name="Pitluck S."/>
            <person name="Peters L."/>
            <person name="Mikhailova N."/>
            <person name="Teshima H."/>
            <person name="Han C."/>
            <person name="Tapia R."/>
            <person name="Land M."/>
            <person name="Hauser L."/>
            <person name="Kyrpides N."/>
            <person name="Ivanova N."/>
            <person name="Pagani I."/>
            <person name="Allgaier M."/>
            <person name="Hugenholtz P."/>
            <person name="Singer S."/>
            <person name="Gladden J."/>
            <person name="Woyke T."/>
        </authorList>
    </citation>
    <scope>NUCLEOTIDE SEQUENCE</scope>
    <source>
        <strain evidence="2">SG0.5JP17-16</strain>
        <plasmid evidence="2">pTHTHE1601</plasmid>
    </source>
</reference>
<feature type="transmembrane region" description="Helical" evidence="1">
    <location>
        <begin position="20"/>
        <end position="43"/>
    </location>
</feature>
<keyword evidence="1" id="KW-0812">Transmembrane</keyword>
<keyword evidence="1" id="KW-1133">Transmembrane helix</keyword>
<name>F6DIW4_THETG</name>
<evidence type="ECO:0000313" key="3">
    <source>
        <dbReference type="Proteomes" id="UP000009233"/>
    </source>
</evidence>
<dbReference type="Pfam" id="PF11335">
    <property type="entry name" value="DUF3137"/>
    <property type="match status" value="1"/>
</dbReference>
<organism evidence="2 3">
    <name type="scientific">Thermus thermophilus (strain SG0.5JP17-16)</name>
    <dbReference type="NCBI Taxonomy" id="762633"/>
    <lineage>
        <taxon>Bacteria</taxon>
        <taxon>Thermotogati</taxon>
        <taxon>Deinococcota</taxon>
        <taxon>Deinococci</taxon>
        <taxon>Thermales</taxon>
        <taxon>Thermaceae</taxon>
        <taxon>Thermus</taxon>
    </lineage>
</organism>
<geneLocation type="plasmid" evidence="2 3">
    <name>pTHTHE1601</name>
</geneLocation>
<dbReference type="HOGENOM" id="CLU_789705_0_0_0"/>
<evidence type="ECO:0000256" key="1">
    <source>
        <dbReference type="SAM" id="Phobius"/>
    </source>
</evidence>
<feature type="transmembrane region" description="Helical" evidence="1">
    <location>
        <begin position="49"/>
        <end position="70"/>
    </location>
</feature>
<sequence length="351" mass="39149">MERLAQDLAPLEARRRRTVLFALLLFLATPFWAYTLSFAFQALGLRGTGLFYALLVALPPGFALGLLYTLRLRFKEALVAPLAEALGFTYHPVPGLPQYEAEASGLLPRADRYESEDFLGGSVGPFSFRSSDIALYRRVHSRSGIVYIRFFSGALYRFALPFRIPGEIRLAPRGAAPQAGGVSPRAVLLFLAAFWGLFVVLLALGEAEGDARRALSTLDFVILLSLPFLVYGLGLWKLGRRERVALESGVFERLFDAYGDQTETRKLLTPRVQEALVEFRQAVGKPIWIAFRGNEAWVLIKGRNRFEPSLFRPLTPETLRAYTEGWTRDLKEAERLLQAVAELSSVCSIGA</sequence>
<proteinExistence type="predicted"/>
<keyword evidence="1" id="KW-0472">Membrane</keyword>
<gene>
    <name evidence="2" type="ordered locus">Ththe16_2432</name>
</gene>
<protein>
    <recommendedName>
        <fullName evidence="4">DUF3137 domain-containing protein</fullName>
    </recommendedName>
</protein>
<evidence type="ECO:0008006" key="4">
    <source>
        <dbReference type="Google" id="ProtNLM"/>
    </source>
</evidence>
<dbReference type="PATRIC" id="fig|762633.3.peg.2427"/>
<feature type="transmembrane region" description="Helical" evidence="1">
    <location>
        <begin position="217"/>
        <end position="236"/>
    </location>
</feature>
<dbReference type="EMBL" id="CP002778">
    <property type="protein sequence ID" value="AEG34780.1"/>
    <property type="molecule type" value="Genomic_DNA"/>
</dbReference>
<dbReference type="AlphaFoldDB" id="F6DIW4"/>